<keyword evidence="2" id="KW-1185">Reference proteome</keyword>
<reference evidence="1 2" key="1">
    <citation type="submission" date="2017-01" db="EMBL/GenBank/DDBJ databases">
        <title>Genome Analysis of Deinococcus marmoris KOPRI26562.</title>
        <authorList>
            <person name="Kim J.H."/>
            <person name="Oh H.-M."/>
        </authorList>
    </citation>
    <scope>NUCLEOTIDE SEQUENCE [LARGE SCALE GENOMIC DNA]</scope>
    <source>
        <strain evidence="1 2">KOPRI26562</strain>
    </source>
</reference>
<protein>
    <submittedName>
        <fullName evidence="1">Uncharacterized protein</fullName>
    </submittedName>
</protein>
<proteinExistence type="predicted"/>
<comment type="caution">
    <text evidence="1">The sequence shown here is derived from an EMBL/GenBank/DDBJ whole genome shotgun (WGS) entry which is preliminary data.</text>
</comment>
<name>A0A1U7NT83_9DEIO</name>
<sequence>MVEMLAFSVGELEDVGQRSHNLSRWIGRPALFEPDDVIN</sequence>
<dbReference type="AlphaFoldDB" id="A0A1U7NT83"/>
<dbReference type="Proteomes" id="UP000186607">
    <property type="component" value="Unassembled WGS sequence"/>
</dbReference>
<dbReference type="EMBL" id="MSTI01000154">
    <property type="protein sequence ID" value="OLV16121.1"/>
    <property type="molecule type" value="Genomic_DNA"/>
</dbReference>
<gene>
    <name evidence="1" type="ORF">BOO71_0012778</name>
</gene>
<organism evidence="1 2">
    <name type="scientific">Deinococcus marmoris</name>
    <dbReference type="NCBI Taxonomy" id="249408"/>
    <lineage>
        <taxon>Bacteria</taxon>
        <taxon>Thermotogati</taxon>
        <taxon>Deinococcota</taxon>
        <taxon>Deinococci</taxon>
        <taxon>Deinococcales</taxon>
        <taxon>Deinococcaceae</taxon>
        <taxon>Deinococcus</taxon>
    </lineage>
</organism>
<accession>A0A1U7NT83</accession>
<evidence type="ECO:0000313" key="2">
    <source>
        <dbReference type="Proteomes" id="UP000186607"/>
    </source>
</evidence>
<evidence type="ECO:0000313" key="1">
    <source>
        <dbReference type="EMBL" id="OLV16121.1"/>
    </source>
</evidence>